<accession>A0ABP9H3N3</accession>
<name>A0ABP9H3N3_9ACTN</name>
<feature type="region of interest" description="Disordered" evidence="1">
    <location>
        <begin position="128"/>
        <end position="172"/>
    </location>
</feature>
<dbReference type="InterPro" id="IPR011990">
    <property type="entry name" value="TPR-like_helical_dom_sf"/>
</dbReference>
<dbReference type="SUPFAM" id="SSF48452">
    <property type="entry name" value="TPR-like"/>
    <property type="match status" value="1"/>
</dbReference>
<gene>
    <name evidence="2" type="ORF">GCM10023205_25280</name>
</gene>
<dbReference type="EMBL" id="BAABHS010000007">
    <property type="protein sequence ID" value="GAA4960850.1"/>
    <property type="molecule type" value="Genomic_DNA"/>
</dbReference>
<evidence type="ECO:0008006" key="4">
    <source>
        <dbReference type="Google" id="ProtNLM"/>
    </source>
</evidence>
<dbReference type="InterPro" id="IPR053137">
    <property type="entry name" value="NLR-like"/>
</dbReference>
<dbReference type="Gene3D" id="1.25.40.10">
    <property type="entry name" value="Tetratricopeptide repeat domain"/>
    <property type="match status" value="1"/>
</dbReference>
<feature type="compositionally biased region" description="Basic residues" evidence="1">
    <location>
        <begin position="143"/>
        <end position="153"/>
    </location>
</feature>
<dbReference type="Pfam" id="PF13424">
    <property type="entry name" value="TPR_12"/>
    <property type="match status" value="1"/>
</dbReference>
<dbReference type="Proteomes" id="UP001500466">
    <property type="component" value="Unassembled WGS sequence"/>
</dbReference>
<evidence type="ECO:0000313" key="3">
    <source>
        <dbReference type="Proteomes" id="UP001500466"/>
    </source>
</evidence>
<dbReference type="PANTHER" id="PTHR46082:SF6">
    <property type="entry name" value="AAA+ ATPASE DOMAIN-CONTAINING PROTEIN-RELATED"/>
    <property type="match status" value="1"/>
</dbReference>
<keyword evidence="3" id="KW-1185">Reference proteome</keyword>
<sequence>MDDEKRPSRIWNEIASGNFENVVQAGTIHGGVHVNRAGADDPSALEDPVIVTVHRECSEWLAVDADPPRWMPASGMTYIVTLEARTVRAVVLRAARVVVLSRRLPRPGYSPARNEILIGSRPSERDFEADLSTADSVGQQPPARKRFGRRAVHAPRNPAPRPHFDTDSPQLRPIGPDFPFTISATDIEQFRFTASAGFEEVCWQVELDWICAGRQGTVVINDNGYPFETYPSGAFSGPGSWALEEDDADYERGLRRRLAKEYRTPPPPATWSQSTGIQDVYNAALALDSAMRDSGPDDRAAWPAYQQLAMHVRTLLGQERFHSHKSEQFRALLIRVIRFFHVSGQNSLGEKIARRVREDWETSLGKNHPHTLALANRLAGCMYGRGRYGMARDLWESILPRFQKTLGAEHSDTLTVTSNLALALGGLGKLNASDELLDTAEKLAGQALRMSIQALGNDHLTTRRTSLVVADLAKLRQAKDGER</sequence>
<reference evidence="3" key="1">
    <citation type="journal article" date="2019" name="Int. J. Syst. Evol. Microbiol.">
        <title>The Global Catalogue of Microorganisms (GCM) 10K type strain sequencing project: providing services to taxonomists for standard genome sequencing and annotation.</title>
        <authorList>
            <consortium name="The Broad Institute Genomics Platform"/>
            <consortium name="The Broad Institute Genome Sequencing Center for Infectious Disease"/>
            <person name="Wu L."/>
            <person name="Ma J."/>
        </authorList>
    </citation>
    <scope>NUCLEOTIDE SEQUENCE [LARGE SCALE GENOMIC DNA]</scope>
    <source>
        <strain evidence="3">JCM 17986</strain>
    </source>
</reference>
<evidence type="ECO:0000256" key="1">
    <source>
        <dbReference type="SAM" id="MobiDB-lite"/>
    </source>
</evidence>
<evidence type="ECO:0000313" key="2">
    <source>
        <dbReference type="EMBL" id="GAA4960850.1"/>
    </source>
</evidence>
<dbReference type="RefSeq" id="WP_345675492.1">
    <property type="nucleotide sequence ID" value="NZ_BAABHS010000007.1"/>
</dbReference>
<dbReference type="PANTHER" id="PTHR46082">
    <property type="entry name" value="ATP/GTP-BINDING PROTEIN-RELATED"/>
    <property type="match status" value="1"/>
</dbReference>
<proteinExistence type="predicted"/>
<organism evidence="2 3">
    <name type="scientific">Yinghuangia aomiensis</name>
    <dbReference type="NCBI Taxonomy" id="676205"/>
    <lineage>
        <taxon>Bacteria</taxon>
        <taxon>Bacillati</taxon>
        <taxon>Actinomycetota</taxon>
        <taxon>Actinomycetes</taxon>
        <taxon>Kitasatosporales</taxon>
        <taxon>Streptomycetaceae</taxon>
        <taxon>Yinghuangia</taxon>
    </lineage>
</organism>
<comment type="caution">
    <text evidence="2">The sequence shown here is derived from an EMBL/GenBank/DDBJ whole genome shotgun (WGS) entry which is preliminary data.</text>
</comment>
<protein>
    <recommendedName>
        <fullName evidence="4">Tetratricopeptide repeat-containing protein</fullName>
    </recommendedName>
</protein>